<dbReference type="Proteomes" id="UP001220324">
    <property type="component" value="Unassembled WGS sequence"/>
</dbReference>
<feature type="transmembrane region" description="Helical" evidence="1">
    <location>
        <begin position="244"/>
        <end position="261"/>
    </location>
</feature>
<name>A0AAD6GM51_9EURO</name>
<evidence type="ECO:0000313" key="2">
    <source>
        <dbReference type="EMBL" id="KAJ5557418.1"/>
    </source>
</evidence>
<feature type="transmembrane region" description="Helical" evidence="1">
    <location>
        <begin position="98"/>
        <end position="118"/>
    </location>
</feature>
<keyword evidence="1" id="KW-0472">Membrane</keyword>
<dbReference type="PANTHER" id="PTHR34391:SF1">
    <property type="entry name" value="UPF0658 GOLGI APPARATUS MEMBRANE PROTEIN C1952.10C-RELATED"/>
    <property type="match status" value="1"/>
</dbReference>
<dbReference type="GO" id="GO:0005794">
    <property type="term" value="C:Golgi apparatus"/>
    <property type="evidence" value="ECO:0007669"/>
    <property type="project" value="TreeGrafter"/>
</dbReference>
<protein>
    <submittedName>
        <fullName evidence="2">Uncharacterized protein</fullName>
    </submittedName>
</protein>
<feature type="transmembrane region" description="Helical" evidence="1">
    <location>
        <begin position="63"/>
        <end position="83"/>
    </location>
</feature>
<comment type="caution">
    <text evidence="2">The sequence shown here is derived from an EMBL/GenBank/DDBJ whole genome shotgun (WGS) entry which is preliminary data.</text>
</comment>
<feature type="transmembrane region" description="Helical" evidence="1">
    <location>
        <begin position="217"/>
        <end position="237"/>
    </location>
</feature>
<dbReference type="InterPro" id="IPR040410">
    <property type="entry name" value="UPF0658_Golgi"/>
</dbReference>
<organism evidence="2 3">
    <name type="scientific">Penicillium frequentans</name>
    <dbReference type="NCBI Taxonomy" id="3151616"/>
    <lineage>
        <taxon>Eukaryota</taxon>
        <taxon>Fungi</taxon>
        <taxon>Dikarya</taxon>
        <taxon>Ascomycota</taxon>
        <taxon>Pezizomycotina</taxon>
        <taxon>Eurotiomycetes</taxon>
        <taxon>Eurotiomycetidae</taxon>
        <taxon>Eurotiales</taxon>
        <taxon>Aspergillaceae</taxon>
        <taxon>Penicillium</taxon>
    </lineage>
</organism>
<gene>
    <name evidence="2" type="ORF">N7494_001333</name>
</gene>
<proteinExistence type="predicted"/>
<dbReference type="AlphaFoldDB" id="A0AAD6GM51"/>
<sequence>MLDTHQLNYDSYTHIPSPISDHCIVLEDLPCHEVPALGGNPNDSLRKGTSTFYIPKTLWTRTFLTVVALEIVATTVIEIWILIDVSKWTPANNSQGEGLLWLRSFLGLAVFALLYELALSYEGLSRQNIFQLSGYHLRLMLVPIFMGVAVIAMVGVTWKLRAEFSWSLYKTISADSHVQRKLYNYQVYVALLKFDFFFIFASQTQVLIALGEIGNEFIFNAVMIAVAVVILCLAAIFCRKEMKLSMSIPIVGMGAIIASQVKTLLSLYKLDGILISHRVSLGLFATISILLITCTIIYAFLCIVSFDKRPQHHSDQLRDRRPSADSV</sequence>
<feature type="transmembrane region" description="Helical" evidence="1">
    <location>
        <begin position="139"/>
        <end position="158"/>
    </location>
</feature>
<dbReference type="EMBL" id="JAQIZZ010000001">
    <property type="protein sequence ID" value="KAJ5557418.1"/>
    <property type="molecule type" value="Genomic_DNA"/>
</dbReference>
<accession>A0AAD6GM51</accession>
<evidence type="ECO:0000256" key="1">
    <source>
        <dbReference type="SAM" id="Phobius"/>
    </source>
</evidence>
<keyword evidence="1" id="KW-1133">Transmembrane helix</keyword>
<keyword evidence="1" id="KW-0812">Transmembrane</keyword>
<keyword evidence="3" id="KW-1185">Reference proteome</keyword>
<reference evidence="2 3" key="1">
    <citation type="journal article" date="2023" name="IMA Fungus">
        <title>Comparative genomic study of the Penicillium genus elucidates a diverse pangenome and 15 lateral gene transfer events.</title>
        <authorList>
            <person name="Petersen C."/>
            <person name="Sorensen T."/>
            <person name="Nielsen M.R."/>
            <person name="Sondergaard T.E."/>
            <person name="Sorensen J.L."/>
            <person name="Fitzpatrick D.A."/>
            <person name="Frisvad J.C."/>
            <person name="Nielsen K.L."/>
        </authorList>
    </citation>
    <scope>NUCLEOTIDE SEQUENCE [LARGE SCALE GENOMIC DNA]</scope>
    <source>
        <strain evidence="2 3">IBT 35679</strain>
    </source>
</reference>
<feature type="transmembrane region" description="Helical" evidence="1">
    <location>
        <begin position="281"/>
        <end position="306"/>
    </location>
</feature>
<dbReference type="PANTHER" id="PTHR34391">
    <property type="entry name" value="UPF0658 GOLGI APPARATUS MEMBRANE PROTEIN C1952.10C-RELATED"/>
    <property type="match status" value="1"/>
</dbReference>
<evidence type="ECO:0000313" key="3">
    <source>
        <dbReference type="Proteomes" id="UP001220324"/>
    </source>
</evidence>